<protein>
    <recommendedName>
        <fullName evidence="6">Dihydrolipoamide acetyltransferase component of pyruvate dehydrogenase complex</fullName>
        <ecNumber evidence="6">2.3.1.-</ecNumber>
    </recommendedName>
</protein>
<evidence type="ECO:0000313" key="10">
    <source>
        <dbReference type="EMBL" id="MDT0348235.1"/>
    </source>
</evidence>
<dbReference type="CDD" id="cd06849">
    <property type="entry name" value="lipoyl_domain"/>
    <property type="match status" value="1"/>
</dbReference>
<comment type="cofactor">
    <cofactor evidence="1 6">
        <name>(R)-lipoate</name>
        <dbReference type="ChEBI" id="CHEBI:83088"/>
    </cofactor>
</comment>
<accession>A0ABU2N391</accession>
<evidence type="ECO:0000256" key="7">
    <source>
        <dbReference type="SAM" id="MobiDB-lite"/>
    </source>
</evidence>
<comment type="similarity">
    <text evidence="2 6">Belongs to the 2-oxoacid dehydrogenase family.</text>
</comment>
<keyword evidence="5 6" id="KW-0012">Acyltransferase</keyword>
<dbReference type="PANTHER" id="PTHR43178">
    <property type="entry name" value="DIHYDROLIPOAMIDE ACETYLTRANSFERASE COMPONENT OF PYRUVATE DEHYDROGENASE COMPLEX"/>
    <property type="match status" value="1"/>
</dbReference>
<keyword evidence="3 6" id="KW-0808">Transferase</keyword>
<name>A0ABU2N391_9PSEU</name>
<dbReference type="Pfam" id="PF02817">
    <property type="entry name" value="E3_binding"/>
    <property type="match status" value="1"/>
</dbReference>
<dbReference type="Pfam" id="PF00198">
    <property type="entry name" value="2-oxoacid_dh"/>
    <property type="match status" value="1"/>
</dbReference>
<feature type="domain" description="Lipoyl-binding" evidence="8">
    <location>
        <begin position="3"/>
        <end position="78"/>
    </location>
</feature>
<dbReference type="RefSeq" id="WP_311554130.1">
    <property type="nucleotide sequence ID" value="NZ_JAVREJ010000001.1"/>
</dbReference>
<dbReference type="Proteomes" id="UP001183202">
    <property type="component" value="Unassembled WGS sequence"/>
</dbReference>
<reference evidence="11" key="1">
    <citation type="submission" date="2023-07" db="EMBL/GenBank/DDBJ databases">
        <title>30 novel species of actinomycetes from the DSMZ collection.</title>
        <authorList>
            <person name="Nouioui I."/>
        </authorList>
    </citation>
    <scope>NUCLEOTIDE SEQUENCE [LARGE SCALE GENOMIC DNA]</scope>
    <source>
        <strain evidence="11">DSM 45834</strain>
    </source>
</reference>
<evidence type="ECO:0000256" key="4">
    <source>
        <dbReference type="ARBA" id="ARBA00022823"/>
    </source>
</evidence>
<sequence>MVKREFRLPDVGEGLTEAEVVAWRVAPGDVVAVNDVLVEVETAKAAVELPSPFAGTVAALLVEPGRTVPVGTPIVAVETAEAGDAGDGAAATLTGEAGPDGRIATLVGYGPRPGAAARRPRRGGAPAPAPVPDAPRSAAGTQHGGFAAVGVQQSHHAALPEPAPATVPLAKPPVRKLARDLGIDLRTVDGSGPGGVITRDDVRTAATPTAETGTRREPVRGVRRATAAAVVASAFTAPHVTEFLAVDVTATMALRDRLRATREYADVPLSPLAFVAKAVCLALRRTAVLNARWDEPAGEIVFHDRVRLGIAAATPRGLLVPTIRDADTLSLRELAGALDDLATTARAGRTTPADLTGGTFTITNVGVFGVDSGTPILNPGEAAILAVGAIKEAPWVVDGALAVRTVCQLALSFDHRLVDGEQGSRFLADVGAVLTDPGLALTW</sequence>
<dbReference type="InterPro" id="IPR036625">
    <property type="entry name" value="E3-bd_dom_sf"/>
</dbReference>
<evidence type="ECO:0000256" key="2">
    <source>
        <dbReference type="ARBA" id="ARBA00007317"/>
    </source>
</evidence>
<dbReference type="InterPro" id="IPR004167">
    <property type="entry name" value="PSBD"/>
</dbReference>
<evidence type="ECO:0000259" key="8">
    <source>
        <dbReference type="PROSITE" id="PS50968"/>
    </source>
</evidence>
<evidence type="ECO:0000256" key="6">
    <source>
        <dbReference type="RuleBase" id="RU003423"/>
    </source>
</evidence>
<feature type="domain" description="Peripheral subunit-binding (PSBD)" evidence="9">
    <location>
        <begin position="169"/>
        <end position="206"/>
    </location>
</feature>
<organism evidence="10 11">
    <name type="scientific">Pseudonocardia charpentierae</name>
    <dbReference type="NCBI Taxonomy" id="3075545"/>
    <lineage>
        <taxon>Bacteria</taxon>
        <taxon>Bacillati</taxon>
        <taxon>Actinomycetota</taxon>
        <taxon>Actinomycetes</taxon>
        <taxon>Pseudonocardiales</taxon>
        <taxon>Pseudonocardiaceae</taxon>
        <taxon>Pseudonocardia</taxon>
    </lineage>
</organism>
<evidence type="ECO:0000313" key="11">
    <source>
        <dbReference type="Proteomes" id="UP001183202"/>
    </source>
</evidence>
<gene>
    <name evidence="10" type="ORF">RM445_01700</name>
</gene>
<dbReference type="Gene3D" id="3.30.559.10">
    <property type="entry name" value="Chloramphenicol acetyltransferase-like domain"/>
    <property type="match status" value="1"/>
</dbReference>
<dbReference type="InterPro" id="IPR000089">
    <property type="entry name" value="Biotin_lipoyl"/>
</dbReference>
<dbReference type="Pfam" id="PF00364">
    <property type="entry name" value="Biotin_lipoyl"/>
    <property type="match status" value="1"/>
</dbReference>
<proteinExistence type="inferred from homology"/>
<dbReference type="InterPro" id="IPR023213">
    <property type="entry name" value="CAT-like_dom_sf"/>
</dbReference>
<dbReference type="EC" id="2.3.1.-" evidence="6"/>
<evidence type="ECO:0000256" key="1">
    <source>
        <dbReference type="ARBA" id="ARBA00001938"/>
    </source>
</evidence>
<dbReference type="PROSITE" id="PS00189">
    <property type="entry name" value="LIPOYL"/>
    <property type="match status" value="1"/>
</dbReference>
<dbReference type="Gene3D" id="4.10.320.10">
    <property type="entry name" value="E3-binding domain"/>
    <property type="match status" value="1"/>
</dbReference>
<dbReference type="GO" id="GO:0016746">
    <property type="term" value="F:acyltransferase activity"/>
    <property type="evidence" value="ECO:0007669"/>
    <property type="project" value="UniProtKB-KW"/>
</dbReference>
<dbReference type="SUPFAM" id="SSF47005">
    <property type="entry name" value="Peripheral subunit-binding domain of 2-oxo acid dehydrogenase complex"/>
    <property type="match status" value="1"/>
</dbReference>
<dbReference type="SUPFAM" id="SSF51230">
    <property type="entry name" value="Single hybrid motif"/>
    <property type="match status" value="1"/>
</dbReference>
<keyword evidence="11" id="KW-1185">Reference proteome</keyword>
<dbReference type="Gene3D" id="2.40.50.100">
    <property type="match status" value="1"/>
</dbReference>
<dbReference type="PROSITE" id="PS50968">
    <property type="entry name" value="BIOTINYL_LIPOYL"/>
    <property type="match status" value="1"/>
</dbReference>
<dbReference type="InterPro" id="IPR050743">
    <property type="entry name" value="2-oxoacid_DH_E2_comp"/>
</dbReference>
<dbReference type="InterPro" id="IPR011053">
    <property type="entry name" value="Single_hybrid_motif"/>
</dbReference>
<keyword evidence="4 6" id="KW-0450">Lipoyl</keyword>
<dbReference type="InterPro" id="IPR001078">
    <property type="entry name" value="2-oxoacid_DH_actylTfrase"/>
</dbReference>
<dbReference type="SUPFAM" id="SSF52777">
    <property type="entry name" value="CoA-dependent acyltransferases"/>
    <property type="match status" value="1"/>
</dbReference>
<dbReference type="PROSITE" id="PS51826">
    <property type="entry name" value="PSBD"/>
    <property type="match status" value="1"/>
</dbReference>
<evidence type="ECO:0000256" key="3">
    <source>
        <dbReference type="ARBA" id="ARBA00022679"/>
    </source>
</evidence>
<dbReference type="InterPro" id="IPR003016">
    <property type="entry name" value="2-oxoA_DH_lipoyl-BS"/>
</dbReference>
<dbReference type="EMBL" id="JAVREJ010000001">
    <property type="protein sequence ID" value="MDT0348235.1"/>
    <property type="molecule type" value="Genomic_DNA"/>
</dbReference>
<comment type="caution">
    <text evidence="10">The sequence shown here is derived from an EMBL/GenBank/DDBJ whole genome shotgun (WGS) entry which is preliminary data.</text>
</comment>
<evidence type="ECO:0000259" key="9">
    <source>
        <dbReference type="PROSITE" id="PS51826"/>
    </source>
</evidence>
<dbReference type="PANTHER" id="PTHR43178:SF5">
    <property type="entry name" value="LIPOAMIDE ACYLTRANSFERASE COMPONENT OF BRANCHED-CHAIN ALPHA-KETO ACID DEHYDROGENASE COMPLEX, MITOCHONDRIAL"/>
    <property type="match status" value="1"/>
</dbReference>
<feature type="region of interest" description="Disordered" evidence="7">
    <location>
        <begin position="111"/>
        <end position="142"/>
    </location>
</feature>
<evidence type="ECO:0000256" key="5">
    <source>
        <dbReference type="ARBA" id="ARBA00023315"/>
    </source>
</evidence>